<keyword evidence="1" id="KW-0472">Membrane</keyword>
<comment type="caution">
    <text evidence="2">The sequence shown here is derived from an EMBL/GenBank/DDBJ whole genome shotgun (WGS) entry which is preliminary data.</text>
</comment>
<sequence>MMFILYVKQNQWVMTQFCFFDFLHSLINTNLVILILIESLIIIIGSMFDYALLILC</sequence>
<gene>
    <name evidence="2" type="ORF">PANT111_40179</name>
</gene>
<evidence type="ECO:0000313" key="2">
    <source>
        <dbReference type="EMBL" id="VXC40879.1"/>
    </source>
</evidence>
<organism evidence="2 3">
    <name type="scientific">Pantoea brenneri</name>
    <dbReference type="NCBI Taxonomy" id="472694"/>
    <lineage>
        <taxon>Bacteria</taxon>
        <taxon>Pseudomonadati</taxon>
        <taxon>Pseudomonadota</taxon>
        <taxon>Gammaproteobacteria</taxon>
        <taxon>Enterobacterales</taxon>
        <taxon>Erwiniaceae</taxon>
        <taxon>Pantoea</taxon>
    </lineage>
</organism>
<dbReference type="Proteomes" id="UP000433737">
    <property type="component" value="Unassembled WGS sequence"/>
</dbReference>
<dbReference type="AlphaFoldDB" id="A0AAX3JAP1"/>
<reference evidence="2 3" key="1">
    <citation type="submission" date="2019-10" db="EMBL/GenBank/DDBJ databases">
        <authorList>
            <person name="Karimi E."/>
        </authorList>
    </citation>
    <scope>NUCLEOTIDE SEQUENCE [LARGE SCALE GENOMIC DNA]</scope>
    <source>
        <strain evidence="2">Pantoea sp. 111</strain>
    </source>
</reference>
<evidence type="ECO:0000313" key="3">
    <source>
        <dbReference type="Proteomes" id="UP000433737"/>
    </source>
</evidence>
<evidence type="ECO:0000256" key="1">
    <source>
        <dbReference type="SAM" id="Phobius"/>
    </source>
</evidence>
<name>A0AAX3JAP1_9GAMM</name>
<keyword evidence="1" id="KW-0812">Transmembrane</keyword>
<keyword evidence="1" id="KW-1133">Transmembrane helix</keyword>
<feature type="transmembrane region" description="Helical" evidence="1">
    <location>
        <begin position="31"/>
        <end position="55"/>
    </location>
</feature>
<proteinExistence type="predicted"/>
<protein>
    <submittedName>
        <fullName evidence="2">Uncharacterized protein</fullName>
    </submittedName>
</protein>
<dbReference type="EMBL" id="CABWMH010000034">
    <property type="protein sequence ID" value="VXC40879.1"/>
    <property type="molecule type" value="Genomic_DNA"/>
</dbReference>
<accession>A0AAX3JAP1</accession>